<organism evidence="10 11">
    <name type="scientific">Venturia effusa</name>
    <dbReference type="NCBI Taxonomy" id="50376"/>
    <lineage>
        <taxon>Eukaryota</taxon>
        <taxon>Fungi</taxon>
        <taxon>Dikarya</taxon>
        <taxon>Ascomycota</taxon>
        <taxon>Pezizomycotina</taxon>
        <taxon>Dothideomycetes</taxon>
        <taxon>Pleosporomycetidae</taxon>
        <taxon>Venturiales</taxon>
        <taxon>Venturiaceae</taxon>
        <taxon>Venturia</taxon>
    </lineage>
</organism>
<accession>A0A517LN52</accession>
<evidence type="ECO:0000256" key="7">
    <source>
        <dbReference type="ARBA" id="ARBA00023136"/>
    </source>
</evidence>
<evidence type="ECO:0000256" key="9">
    <source>
        <dbReference type="SAM" id="Phobius"/>
    </source>
</evidence>
<evidence type="ECO:0000256" key="6">
    <source>
        <dbReference type="ARBA" id="ARBA00023128"/>
    </source>
</evidence>
<dbReference type="Gene3D" id="1.20.5.340">
    <property type="match status" value="1"/>
</dbReference>
<sequence>MAAPRLGSFYPAFFRATGAVEIGPIRTSVRHRPAPSAFSTRTRRSIDQRPQKHAIAKEYASPLSDGNRAGEKVPKDGSAREVRSKGGVIGAVPTPTDAEEKTQPQLPGSKASRETVGPPKSESISNGQDPPTSLPSSSEIPPPPPDLKPPQASSIETVLSMPSPAHESQEDKPPHLQTPPYVHHFDTYGLVQGLSSGGFTAEQSTTVMKAVRTILTENMDLARRGLVSKSNVENETYLFKAASSELKTEVQNNRKVESEKQRTQRAHLQHEVDILNQRVGQDTASLKDELKGMFDDRKMAVKMEQRNMDSKIQELNYKITVALNSDARTEVEGVRWVLTRRAASALAVAVIMVLFTLNYSRYMTATQAKERKKHEEMMHAQEPFAKKEMSSTGTQTSGSQGAPVDALLASEGVHID</sequence>
<protein>
    <recommendedName>
        <fullName evidence="12">MOZ protein represents a chromatin-associated acetyltransferase</fullName>
    </recommendedName>
</protein>
<dbReference type="OrthoDB" id="5424147at2759"/>
<dbReference type="GO" id="GO:0005739">
    <property type="term" value="C:mitochondrion"/>
    <property type="evidence" value="ECO:0007669"/>
    <property type="project" value="UniProtKB-SubCell"/>
</dbReference>
<evidence type="ECO:0000256" key="3">
    <source>
        <dbReference type="ARBA" id="ARBA00022692"/>
    </source>
</evidence>
<keyword evidence="7 9" id="KW-0472">Membrane</keyword>
<dbReference type="GO" id="GO:0016020">
    <property type="term" value="C:membrane"/>
    <property type="evidence" value="ECO:0007669"/>
    <property type="project" value="UniProtKB-SubCell"/>
</dbReference>
<feature type="compositionally biased region" description="Low complexity" evidence="8">
    <location>
        <begin position="390"/>
        <end position="401"/>
    </location>
</feature>
<reference evidence="10 11" key="1">
    <citation type="submission" date="2019-07" db="EMBL/GenBank/DDBJ databases">
        <title>Finished genome of Venturia effusa.</title>
        <authorList>
            <person name="Young C.A."/>
            <person name="Cox M.P."/>
            <person name="Ganley A.R.D."/>
            <person name="David W.J."/>
        </authorList>
    </citation>
    <scope>NUCLEOTIDE SEQUENCE [LARGE SCALE GENOMIC DNA]</scope>
    <source>
        <strain evidence="11">albino</strain>
    </source>
</reference>
<keyword evidence="11" id="KW-1185">Reference proteome</keyword>
<gene>
    <name evidence="10" type="ORF">FKW77_007248</name>
</gene>
<feature type="region of interest" description="Disordered" evidence="8">
    <location>
        <begin position="384"/>
        <end position="404"/>
    </location>
</feature>
<evidence type="ECO:0000313" key="11">
    <source>
        <dbReference type="Proteomes" id="UP000316270"/>
    </source>
</evidence>
<dbReference type="STRING" id="50376.A0A517LN52"/>
<dbReference type="AlphaFoldDB" id="A0A517LN52"/>
<dbReference type="InterPro" id="IPR024461">
    <property type="entry name" value="CCDC90-like"/>
</dbReference>
<evidence type="ECO:0000256" key="4">
    <source>
        <dbReference type="ARBA" id="ARBA00022989"/>
    </source>
</evidence>
<feature type="compositionally biased region" description="Basic and acidic residues" evidence="8">
    <location>
        <begin position="68"/>
        <end position="84"/>
    </location>
</feature>
<evidence type="ECO:0000256" key="2">
    <source>
        <dbReference type="ARBA" id="ARBA00004370"/>
    </source>
</evidence>
<dbReference type="Proteomes" id="UP000316270">
    <property type="component" value="Chromosome 16"/>
</dbReference>
<dbReference type="EMBL" id="CP042200">
    <property type="protein sequence ID" value="QDS77072.1"/>
    <property type="molecule type" value="Genomic_DNA"/>
</dbReference>
<feature type="region of interest" description="Disordered" evidence="8">
    <location>
        <begin position="27"/>
        <end position="181"/>
    </location>
</feature>
<evidence type="ECO:0008006" key="12">
    <source>
        <dbReference type="Google" id="ProtNLM"/>
    </source>
</evidence>
<evidence type="ECO:0000313" key="10">
    <source>
        <dbReference type="EMBL" id="QDS77072.1"/>
    </source>
</evidence>
<evidence type="ECO:0000256" key="5">
    <source>
        <dbReference type="ARBA" id="ARBA00023054"/>
    </source>
</evidence>
<feature type="transmembrane region" description="Helical" evidence="9">
    <location>
        <begin position="342"/>
        <end position="362"/>
    </location>
</feature>
<comment type="subcellular location">
    <subcellularLocation>
        <location evidence="2">Membrane</location>
    </subcellularLocation>
    <subcellularLocation>
        <location evidence="1">Mitochondrion</location>
    </subcellularLocation>
</comment>
<keyword evidence="4 9" id="KW-1133">Transmembrane helix</keyword>
<evidence type="ECO:0000256" key="1">
    <source>
        <dbReference type="ARBA" id="ARBA00004173"/>
    </source>
</evidence>
<dbReference type="Pfam" id="PF07798">
    <property type="entry name" value="CCDC90-like"/>
    <property type="match status" value="1"/>
</dbReference>
<dbReference type="PANTHER" id="PTHR14360">
    <property type="entry name" value="PROTEIN FMP32, MITOCHONDRIAL"/>
    <property type="match status" value="1"/>
</dbReference>
<keyword evidence="5" id="KW-0175">Coiled coil</keyword>
<evidence type="ECO:0000256" key="8">
    <source>
        <dbReference type="SAM" id="MobiDB-lite"/>
    </source>
</evidence>
<feature type="compositionally biased region" description="Low complexity" evidence="8">
    <location>
        <begin position="130"/>
        <end position="139"/>
    </location>
</feature>
<keyword evidence="3 9" id="KW-0812">Transmembrane</keyword>
<name>A0A517LN52_9PEZI</name>
<keyword evidence="6" id="KW-0496">Mitochondrion</keyword>
<dbReference type="PANTHER" id="PTHR14360:SF12">
    <property type="entry name" value="MOZ PROTEIN REPRESENTS A CHROMATIN-ASSOCIATED ACETYLTRANSFERASE"/>
    <property type="match status" value="1"/>
</dbReference>
<proteinExistence type="predicted"/>